<dbReference type="EMBL" id="JAEVHI010000004">
    <property type="protein sequence ID" value="KAG5293650.1"/>
    <property type="molecule type" value="Genomic_DNA"/>
</dbReference>
<dbReference type="Proteomes" id="UP000670092">
    <property type="component" value="Unassembled WGS sequence"/>
</dbReference>
<organism evidence="2 3">
    <name type="scientific">Ajellomyces capsulatus</name>
    <name type="common">Darling's disease fungus</name>
    <name type="synonym">Histoplasma capsulatum</name>
    <dbReference type="NCBI Taxonomy" id="5037"/>
    <lineage>
        <taxon>Eukaryota</taxon>
        <taxon>Fungi</taxon>
        <taxon>Dikarya</taxon>
        <taxon>Ascomycota</taxon>
        <taxon>Pezizomycotina</taxon>
        <taxon>Eurotiomycetes</taxon>
        <taxon>Eurotiomycetidae</taxon>
        <taxon>Onygenales</taxon>
        <taxon>Ajellomycetaceae</taxon>
        <taxon>Histoplasma</taxon>
    </lineage>
</organism>
<gene>
    <name evidence="2" type="ORF">I7I52_05035</name>
</gene>
<dbReference type="VEuPathDB" id="FungiDB:I7I52_05035"/>
<name>A0A8H7YJR8_AJECA</name>
<evidence type="ECO:0000313" key="2">
    <source>
        <dbReference type="EMBL" id="KAG5293650.1"/>
    </source>
</evidence>
<keyword evidence="1" id="KW-0812">Transmembrane</keyword>
<feature type="transmembrane region" description="Helical" evidence="1">
    <location>
        <begin position="31"/>
        <end position="57"/>
    </location>
</feature>
<evidence type="ECO:0000256" key="1">
    <source>
        <dbReference type="SAM" id="Phobius"/>
    </source>
</evidence>
<keyword evidence="1" id="KW-0472">Membrane</keyword>
<protein>
    <submittedName>
        <fullName evidence="2">Uncharacterized protein</fullName>
    </submittedName>
</protein>
<comment type="caution">
    <text evidence="2">The sequence shown here is derived from an EMBL/GenBank/DDBJ whole genome shotgun (WGS) entry which is preliminary data.</text>
</comment>
<proteinExistence type="predicted"/>
<accession>A0A8H7YJR8</accession>
<keyword evidence="1" id="KW-1133">Transmembrane helix</keyword>
<sequence>MPVPWSNKYMMAQQGCTHWIAWLNLKYNFEILNFLLCVSTYIDILVLVLVCVCVRLIHRNLCVSYGASQVMFPVRRSASSTS</sequence>
<evidence type="ECO:0000313" key="3">
    <source>
        <dbReference type="Proteomes" id="UP000670092"/>
    </source>
</evidence>
<reference evidence="2 3" key="1">
    <citation type="submission" date="2021-01" db="EMBL/GenBank/DDBJ databases">
        <title>Chromosome-level genome assembly of a human fungal pathogen reveals clustering of transcriptionally co-regulated genes.</title>
        <authorList>
            <person name="Voorhies M."/>
            <person name="Cohen S."/>
            <person name="Shea T.P."/>
            <person name="Petrus S."/>
            <person name="Munoz J.F."/>
            <person name="Poplawski S."/>
            <person name="Goldman W.E."/>
            <person name="Michael T."/>
            <person name="Cuomo C.A."/>
            <person name="Sil A."/>
            <person name="Beyhan S."/>
        </authorList>
    </citation>
    <scope>NUCLEOTIDE SEQUENCE [LARGE SCALE GENOMIC DNA]</scope>
    <source>
        <strain evidence="2 3">G184AR</strain>
    </source>
</reference>
<dbReference type="AlphaFoldDB" id="A0A8H7YJR8"/>